<organism evidence="1 2">
    <name type="scientific">Treponema primitia (strain ATCC BAA-887 / DSM 12427 / ZAS-2)</name>
    <dbReference type="NCBI Taxonomy" id="545694"/>
    <lineage>
        <taxon>Bacteria</taxon>
        <taxon>Pseudomonadati</taxon>
        <taxon>Spirochaetota</taxon>
        <taxon>Spirochaetia</taxon>
        <taxon>Spirochaetales</taxon>
        <taxon>Treponemataceae</taxon>
        <taxon>Treponema</taxon>
    </lineage>
</organism>
<dbReference type="STRING" id="545694.TREPR_1229"/>
<accession>F5YRJ9</accession>
<dbReference type="Gene3D" id="1.10.490.70">
    <property type="entry name" value="Histidine kinase N-terminal domain"/>
    <property type="match status" value="1"/>
</dbReference>
<keyword evidence="2" id="KW-1185">Reference proteome</keyword>
<sequence>MVDGTIIDTLNINAKDLAAKWKDMIRKAPQLKHYGGLDDSRLIEEGARIYPILARILDRGLDRALLGDFFARMGKDKMAESFPISEVIFAVNLSEQVVIQYIMTDFVLDSTIRMYQAMGVVNKVAEFFLLGCFYLTKGFLEATYTTMSKSDAVSEELLKKYFRDDFFFKKD</sequence>
<dbReference type="OrthoDB" id="360773at2"/>
<evidence type="ECO:0000313" key="1">
    <source>
        <dbReference type="EMBL" id="AEF85714.1"/>
    </source>
</evidence>
<name>F5YRJ9_TREPZ</name>
<dbReference type="Proteomes" id="UP000009223">
    <property type="component" value="Chromosome"/>
</dbReference>
<dbReference type="AlphaFoldDB" id="F5YRJ9"/>
<evidence type="ECO:0000313" key="2">
    <source>
        <dbReference type="Proteomes" id="UP000009223"/>
    </source>
</evidence>
<evidence type="ECO:0008006" key="3">
    <source>
        <dbReference type="Google" id="ProtNLM"/>
    </source>
</evidence>
<proteinExistence type="predicted"/>
<dbReference type="EMBL" id="CP001843">
    <property type="protein sequence ID" value="AEF85714.1"/>
    <property type="molecule type" value="Genomic_DNA"/>
</dbReference>
<gene>
    <name evidence="1" type="ordered locus">TREPR_1229</name>
</gene>
<dbReference type="eggNOG" id="ENOG5031R0A">
    <property type="taxonomic scope" value="Bacteria"/>
</dbReference>
<protein>
    <recommendedName>
        <fullName evidence="3">RsbT co-antagonist protein RsbRD N-terminal domain-containing protein</fullName>
    </recommendedName>
</protein>
<reference evidence="1 2" key="2">
    <citation type="journal article" date="2011" name="ISME J.">
        <title>RNA-seq reveals cooperative metabolic interactions between two termite-gut spirochete species in co-culture.</title>
        <authorList>
            <person name="Rosenthal A.Z."/>
            <person name="Matson E.G."/>
            <person name="Eldar A."/>
            <person name="Leadbetter J.R."/>
        </authorList>
    </citation>
    <scope>NUCLEOTIDE SEQUENCE [LARGE SCALE GENOMIC DNA]</scope>
    <source>
        <strain evidence="2">ATCC BAA-887 / DSM 12427 / ZAS-2</strain>
    </source>
</reference>
<dbReference type="HOGENOM" id="CLU_1562193_0_0_12"/>
<reference evidence="2" key="1">
    <citation type="submission" date="2009-12" db="EMBL/GenBank/DDBJ databases">
        <title>Complete sequence of Treponema primitia strain ZAS-2.</title>
        <authorList>
            <person name="Tetu S.G."/>
            <person name="Matson E."/>
            <person name="Ren Q."/>
            <person name="Seshadri R."/>
            <person name="Elbourne L."/>
            <person name="Hassan K.A."/>
            <person name="Durkin A."/>
            <person name="Radune D."/>
            <person name="Mohamoud Y."/>
            <person name="Shay R."/>
            <person name="Jin S."/>
            <person name="Zhang X."/>
            <person name="Lucey K."/>
            <person name="Ballor N.R."/>
            <person name="Ottesen E."/>
            <person name="Rosenthal R."/>
            <person name="Allen A."/>
            <person name="Leadbetter J.R."/>
            <person name="Paulsen I.T."/>
        </authorList>
    </citation>
    <scope>NUCLEOTIDE SEQUENCE [LARGE SCALE GENOMIC DNA]</scope>
    <source>
        <strain evidence="2">ATCC BAA-887 / DSM 12427 / ZAS-2</strain>
    </source>
</reference>
<dbReference type="KEGG" id="tpi:TREPR_1229"/>
<dbReference type="RefSeq" id="WP_015708847.1">
    <property type="nucleotide sequence ID" value="NC_015578.1"/>
</dbReference>